<feature type="compositionally biased region" description="Polar residues" evidence="2">
    <location>
        <begin position="513"/>
        <end position="529"/>
    </location>
</feature>
<feature type="compositionally biased region" description="Polar residues" evidence="2">
    <location>
        <begin position="713"/>
        <end position="728"/>
    </location>
</feature>
<evidence type="ECO:0000313" key="4">
    <source>
        <dbReference type="Proteomes" id="UP000037035"/>
    </source>
</evidence>
<feature type="region of interest" description="Disordered" evidence="2">
    <location>
        <begin position="510"/>
        <end position="542"/>
    </location>
</feature>
<evidence type="ECO:0000313" key="3">
    <source>
        <dbReference type="EMBL" id="KNZ60342.1"/>
    </source>
</evidence>
<keyword evidence="4" id="KW-1185">Reference proteome</keyword>
<feature type="region of interest" description="Disordered" evidence="2">
    <location>
        <begin position="331"/>
        <end position="381"/>
    </location>
</feature>
<feature type="compositionally biased region" description="Low complexity" evidence="2">
    <location>
        <begin position="44"/>
        <end position="60"/>
    </location>
</feature>
<proteinExistence type="predicted"/>
<dbReference type="InterPro" id="IPR035439">
    <property type="entry name" value="UPF0145_dom_sf"/>
</dbReference>
<evidence type="ECO:0000256" key="2">
    <source>
        <dbReference type="SAM" id="MobiDB-lite"/>
    </source>
</evidence>
<organism evidence="3 4">
    <name type="scientific">Puccinia sorghi</name>
    <dbReference type="NCBI Taxonomy" id="27349"/>
    <lineage>
        <taxon>Eukaryota</taxon>
        <taxon>Fungi</taxon>
        <taxon>Dikarya</taxon>
        <taxon>Basidiomycota</taxon>
        <taxon>Pucciniomycotina</taxon>
        <taxon>Pucciniomycetes</taxon>
        <taxon>Pucciniales</taxon>
        <taxon>Pucciniaceae</taxon>
        <taxon>Puccinia</taxon>
    </lineage>
</organism>
<dbReference type="VEuPathDB" id="FungiDB:VP01_1567g1"/>
<gene>
    <name evidence="3" type="ORF">VP01_1567g1</name>
</gene>
<feature type="compositionally biased region" description="Polar residues" evidence="2">
    <location>
        <begin position="342"/>
        <end position="351"/>
    </location>
</feature>
<feature type="coiled-coil region" evidence="1">
    <location>
        <begin position="86"/>
        <end position="266"/>
    </location>
</feature>
<feature type="compositionally biased region" description="Polar residues" evidence="2">
    <location>
        <begin position="1107"/>
        <end position="1120"/>
    </location>
</feature>
<feature type="compositionally biased region" description="Basic and acidic residues" evidence="2">
    <location>
        <begin position="690"/>
        <end position="703"/>
    </location>
</feature>
<feature type="region of interest" description="Disordered" evidence="2">
    <location>
        <begin position="982"/>
        <end position="1206"/>
    </location>
</feature>
<dbReference type="SUPFAM" id="SSF117782">
    <property type="entry name" value="YbjQ-like"/>
    <property type="match status" value="1"/>
</dbReference>
<dbReference type="OrthoDB" id="68104at2759"/>
<feature type="compositionally biased region" description="Low complexity" evidence="2">
    <location>
        <begin position="1062"/>
        <end position="1080"/>
    </location>
</feature>
<evidence type="ECO:0000256" key="1">
    <source>
        <dbReference type="SAM" id="Coils"/>
    </source>
</evidence>
<feature type="region of interest" description="Disordered" evidence="2">
    <location>
        <begin position="20"/>
        <end position="82"/>
    </location>
</feature>
<keyword evidence="1" id="KW-0175">Coiled coil</keyword>
<accession>A0A0L6VIH1</accession>
<feature type="compositionally biased region" description="Polar residues" evidence="2">
    <location>
        <begin position="1044"/>
        <end position="1061"/>
    </location>
</feature>
<protein>
    <submittedName>
        <fullName evidence="3">Uncharacterized protein</fullName>
    </submittedName>
</protein>
<dbReference type="EMBL" id="LAVV01006307">
    <property type="protein sequence ID" value="KNZ60342.1"/>
    <property type="molecule type" value="Genomic_DNA"/>
</dbReference>
<sequence length="1206" mass="133319">MPLADKLNFEIGARTWRFNADDPGIHKRSGYFEPVPRNGRTKSKPSSTVSSAAPPVRAPTQTAPKPESIIQTSSQDLGPSEEEVRMELEKRILAEEKLRIEEMNREAQKTLEHAEMIRQQVAEAQERNAIAAEKEAEQRLVHQQAIEEEKQQLRFEAERKLQELREEVAVGRQKREAELALWQERTLALISEVEARAKVREAEEEARAAKRERELVQERDEAMNRMKQEAIEEYKRTHDELRRAQEEQLRKELEDARRKIIEESAARKASFEAEKEATILKFREEARLECQKQLDSHLQLGKKSTEAALKEASAKAAEEFKVQSQEAIKNLRTYPRSERSVPQKSPASQAASFKPTPGSKAASPKEPQGVKPIPPPNQPQATDEEILKKREAMRQRLLLGVYTPSANRINEWGIRSAPAPFPAVAPSPSTWGTPANRHRANSVGQTNLSTPFVPGSALVPHLKAPQIAPTRGGCNPDVYSRPGNTRPSHGDLYCNLPTAQAVSRAIAHASPLPGSSANTPFDPWTTSHNKPQKTHVVNPQGHRAAQINTDAKETYYDYDDQPLPVTPMSKVSGFTIISLIGFVDGSSIRDLTKEQNEVTLEKDRKIATVAMWRKAKRQGADHVVGLKFQTQSMTPFQTAAVRMVRCSPKVVPPGPESEQKGLPTNKPGQGQKGTGSTGEKQNNKTKNKGKQKDEWGGQSHDESAGNAGWDASVGTSDQANQDDGNLANQWAAASWGNDAQDTQKKTQKKKGKQAQPTDPPTNQTAQCDSWGCAVSKEQENNNNETTDAAGGLNEQAANTRGWSYDDTNESKKGQKGNKAKKDSGGDSQKKGKQEKTKQARDNAESQTSAPDNDSTKWAKPNEDSRKADKPIGYPPNASPAGPTAQSLGGYGPVNAGAMMVSRPPGDWHQPPHLPAHASKPWIHHGPHRYDYDDSHAMYPYRSSPRYEADYWGRQGAGPDYYPLYHHHYPSYLIPPPALPLQYPHGHGQRTPMRLGWELGGNEQGYPLREESNSAPDPHSSRSPRKPNGNAWGSAAQPQADHSDWTNPNSTSWESSSRGQSHASQNKSNQNQNAKGKGKNQPSKKGQAEDSSYANGESTNRWIDEWGNNYSNQQHNKPQNVGNTNNNKGEGKKAGGKAGKNTANQPQPQRQKGNNGKSSSTWNNNEEEETESESECEMGFLAEMDKCRTQGQGNEGISIIFGDAQED</sequence>
<dbReference type="STRING" id="27349.A0A0L6VIH1"/>
<feature type="compositionally biased region" description="Polar residues" evidence="2">
    <location>
        <begin position="1088"/>
        <end position="1100"/>
    </location>
</feature>
<feature type="region of interest" description="Disordered" evidence="2">
    <location>
        <begin position="648"/>
        <end position="889"/>
    </location>
</feature>
<name>A0A0L6VIH1_9BASI</name>
<feature type="compositionally biased region" description="Acidic residues" evidence="2">
    <location>
        <begin position="1164"/>
        <end position="1175"/>
    </location>
</feature>
<comment type="caution">
    <text evidence="3">The sequence shown here is derived from an EMBL/GenBank/DDBJ whole genome shotgun (WGS) entry which is preliminary data.</text>
</comment>
<dbReference type="AlphaFoldDB" id="A0A0L6VIH1"/>
<feature type="compositionally biased region" description="Basic and acidic residues" evidence="2">
    <location>
        <begin position="853"/>
        <end position="869"/>
    </location>
</feature>
<feature type="compositionally biased region" description="Basic and acidic residues" evidence="2">
    <location>
        <begin position="819"/>
        <end position="843"/>
    </location>
</feature>
<dbReference type="Proteomes" id="UP000037035">
    <property type="component" value="Unassembled WGS sequence"/>
</dbReference>
<feature type="compositionally biased region" description="Polar residues" evidence="2">
    <location>
        <begin position="1144"/>
        <end position="1156"/>
    </location>
</feature>
<reference evidence="3 4" key="1">
    <citation type="submission" date="2015-08" db="EMBL/GenBank/DDBJ databases">
        <title>Next Generation Sequencing and Analysis of the Genome of Puccinia sorghi L Schw, the Causal Agent of Maize Common Rust.</title>
        <authorList>
            <person name="Rochi L."/>
            <person name="Burguener G."/>
            <person name="Darino M."/>
            <person name="Turjanski A."/>
            <person name="Kreff E."/>
            <person name="Dieguez M.J."/>
            <person name="Sacco F."/>
        </authorList>
    </citation>
    <scope>NUCLEOTIDE SEQUENCE [LARGE SCALE GENOMIC DNA]</scope>
    <source>
        <strain evidence="3 4">RO10H11247</strain>
    </source>
</reference>
<dbReference type="CDD" id="cd06503">
    <property type="entry name" value="ATP-synt_Fo_b"/>
    <property type="match status" value="1"/>
</dbReference>